<dbReference type="AlphaFoldDB" id="A0A174GYY2"/>
<dbReference type="GO" id="GO:0006637">
    <property type="term" value="P:acyl-CoA metabolic process"/>
    <property type="evidence" value="ECO:0007669"/>
    <property type="project" value="TreeGrafter"/>
</dbReference>
<dbReference type="GO" id="GO:0006631">
    <property type="term" value="P:fatty acid metabolic process"/>
    <property type="evidence" value="ECO:0007669"/>
    <property type="project" value="TreeGrafter"/>
</dbReference>
<dbReference type="SUPFAM" id="SSF53474">
    <property type="entry name" value="alpha/beta-Hydrolases"/>
    <property type="match status" value="1"/>
</dbReference>
<dbReference type="InterPro" id="IPR014940">
    <property type="entry name" value="BAAT_C"/>
</dbReference>
<dbReference type="InterPro" id="IPR029058">
    <property type="entry name" value="AB_hydrolase_fold"/>
</dbReference>
<dbReference type="PANTHER" id="PTHR10824">
    <property type="entry name" value="ACYL-COENZYME A THIOESTERASE-RELATED"/>
    <property type="match status" value="1"/>
</dbReference>
<protein>
    <submittedName>
        <fullName evidence="2">BAAT/Acyl-CoA thioester hydrolase-like protein</fullName>
    </submittedName>
</protein>
<evidence type="ECO:0000259" key="1">
    <source>
        <dbReference type="Pfam" id="PF08840"/>
    </source>
</evidence>
<evidence type="ECO:0000313" key="3">
    <source>
        <dbReference type="Proteomes" id="UP000095651"/>
    </source>
</evidence>
<sequence length="263" mass="29976">MMQEYRTKELYGDFYENEGKPLVVIIGGSRPGLPAPLNKDFLERLKKDFQVLLLAYFGAGDLPESLECLPMEYFVNAVSAVKQEYGIGDREVIVIGQSKGGEAALLLTNYMRSAVTIALVPSCYAFQGLPAEFTLESFTNRKSSWSFQGKELPYIKFYFDREIVKEIMAGNYCTCYEASIEKNGNEDALIRVDGYTGKILLISEENDRYWPSRAMSEQLVKRSGDRENMRHISMKLDGHYLMNYEESAGEIVKYLEEYLAGKR</sequence>
<organism evidence="2 3">
    <name type="scientific">Hungatella hathewayi</name>
    <dbReference type="NCBI Taxonomy" id="154046"/>
    <lineage>
        <taxon>Bacteria</taxon>
        <taxon>Bacillati</taxon>
        <taxon>Bacillota</taxon>
        <taxon>Clostridia</taxon>
        <taxon>Lachnospirales</taxon>
        <taxon>Lachnospiraceae</taxon>
        <taxon>Hungatella</taxon>
    </lineage>
</organism>
<name>A0A174GYY2_9FIRM</name>
<dbReference type="PANTHER" id="PTHR10824:SF4">
    <property type="entry name" value="ACYL-COENZYME A THIOESTERASE 1-LIKE"/>
    <property type="match status" value="1"/>
</dbReference>
<reference evidence="2 3" key="1">
    <citation type="submission" date="2015-09" db="EMBL/GenBank/DDBJ databases">
        <authorList>
            <consortium name="Pathogen Informatics"/>
        </authorList>
    </citation>
    <scope>NUCLEOTIDE SEQUENCE [LARGE SCALE GENOMIC DNA]</scope>
    <source>
        <strain evidence="2 3">2789STDY5608850</strain>
    </source>
</reference>
<accession>A0A174GYY2</accession>
<dbReference type="Gene3D" id="3.40.50.1820">
    <property type="entry name" value="alpha/beta hydrolase"/>
    <property type="match status" value="1"/>
</dbReference>
<evidence type="ECO:0000313" key="2">
    <source>
        <dbReference type="EMBL" id="CUO66020.1"/>
    </source>
</evidence>
<feature type="domain" description="BAAT/Acyl-CoA thioester hydrolase C-terminal" evidence="1">
    <location>
        <begin position="70"/>
        <end position="241"/>
    </location>
</feature>
<proteinExistence type="predicted"/>
<dbReference type="Pfam" id="PF08840">
    <property type="entry name" value="BAAT_C"/>
    <property type="match status" value="1"/>
</dbReference>
<keyword evidence="2" id="KW-0378">Hydrolase</keyword>
<gene>
    <name evidence="2" type="ORF">ERS852407_03525</name>
</gene>
<dbReference type="EMBL" id="CYZE01000009">
    <property type="protein sequence ID" value="CUO66020.1"/>
    <property type="molecule type" value="Genomic_DNA"/>
</dbReference>
<dbReference type="Proteomes" id="UP000095651">
    <property type="component" value="Unassembled WGS sequence"/>
</dbReference>
<dbReference type="GO" id="GO:0047617">
    <property type="term" value="F:fatty acyl-CoA hydrolase activity"/>
    <property type="evidence" value="ECO:0007669"/>
    <property type="project" value="TreeGrafter"/>
</dbReference>